<protein>
    <submittedName>
        <fullName evidence="6">IclR family transcriptional regulator</fullName>
    </submittedName>
</protein>
<evidence type="ECO:0000256" key="1">
    <source>
        <dbReference type="ARBA" id="ARBA00023015"/>
    </source>
</evidence>
<dbReference type="PROSITE" id="PS51078">
    <property type="entry name" value="ICLR_ED"/>
    <property type="match status" value="1"/>
</dbReference>
<keyword evidence="1" id="KW-0805">Transcription regulation</keyword>
<sequence>METTSAYPIRAVDRVCDLLDTLRAAPEPLTLTGVAERIDLPKSSTLRYLSALEARRYVMRSGDTYQLGPAFQPLHDEYFDRVREAALAHLIHLRDHFGETVNLGALTGDEVTHVEVVESNQSVRLAASRGDRSPLHSTAMGKVLAATMDPAHLESWLQRTHPRITEHTVTEPDDLRRELATVSEQGYGFDDCENQPDGRCVAIGLPGLAVPMALSVSAPSSRLTSEQMADRARQMRDECAPLVVALQAIPR</sequence>
<keyword evidence="3" id="KW-0804">Transcription</keyword>
<dbReference type="Pfam" id="PF01614">
    <property type="entry name" value="IclR_C"/>
    <property type="match status" value="1"/>
</dbReference>
<dbReference type="InterPro" id="IPR036388">
    <property type="entry name" value="WH-like_DNA-bd_sf"/>
</dbReference>
<dbReference type="InterPro" id="IPR014757">
    <property type="entry name" value="Tscrpt_reg_IclR_C"/>
</dbReference>
<keyword evidence="2" id="KW-0238">DNA-binding</keyword>
<accession>A0A9D1GY91</accession>
<gene>
    <name evidence="6" type="ORF">IAA98_07200</name>
</gene>
<feature type="domain" description="IclR-ED" evidence="5">
    <location>
        <begin position="70"/>
        <end position="248"/>
    </location>
</feature>
<dbReference type="SUPFAM" id="SSF55781">
    <property type="entry name" value="GAF domain-like"/>
    <property type="match status" value="1"/>
</dbReference>
<evidence type="ECO:0000313" key="7">
    <source>
        <dbReference type="Proteomes" id="UP000886842"/>
    </source>
</evidence>
<dbReference type="SMART" id="SM00346">
    <property type="entry name" value="HTH_ICLR"/>
    <property type="match status" value="1"/>
</dbReference>
<proteinExistence type="predicted"/>
<dbReference type="Proteomes" id="UP000886842">
    <property type="component" value="Unassembled WGS sequence"/>
</dbReference>
<evidence type="ECO:0000259" key="5">
    <source>
        <dbReference type="PROSITE" id="PS51078"/>
    </source>
</evidence>
<dbReference type="GO" id="GO:0003700">
    <property type="term" value="F:DNA-binding transcription factor activity"/>
    <property type="evidence" value="ECO:0007669"/>
    <property type="project" value="TreeGrafter"/>
</dbReference>
<evidence type="ECO:0000259" key="4">
    <source>
        <dbReference type="PROSITE" id="PS51077"/>
    </source>
</evidence>
<dbReference type="Pfam" id="PF09339">
    <property type="entry name" value="HTH_IclR"/>
    <property type="match status" value="1"/>
</dbReference>
<organism evidence="6 7">
    <name type="scientific">Candidatus Avipropionibacterium avicola</name>
    <dbReference type="NCBI Taxonomy" id="2840701"/>
    <lineage>
        <taxon>Bacteria</taxon>
        <taxon>Bacillati</taxon>
        <taxon>Actinomycetota</taxon>
        <taxon>Actinomycetes</taxon>
        <taxon>Propionibacteriales</taxon>
        <taxon>Propionibacteriaceae</taxon>
        <taxon>Propionibacteriaceae incertae sedis</taxon>
        <taxon>Candidatus Avipropionibacterium</taxon>
    </lineage>
</organism>
<comment type="caution">
    <text evidence="6">The sequence shown here is derived from an EMBL/GenBank/DDBJ whole genome shotgun (WGS) entry which is preliminary data.</text>
</comment>
<dbReference type="AlphaFoldDB" id="A0A9D1GY91"/>
<reference evidence="6" key="2">
    <citation type="journal article" date="2021" name="PeerJ">
        <title>Extensive microbial diversity within the chicken gut microbiome revealed by metagenomics and culture.</title>
        <authorList>
            <person name="Gilroy R."/>
            <person name="Ravi A."/>
            <person name="Getino M."/>
            <person name="Pursley I."/>
            <person name="Horton D.L."/>
            <person name="Alikhan N.F."/>
            <person name="Baker D."/>
            <person name="Gharbi K."/>
            <person name="Hall N."/>
            <person name="Watson M."/>
            <person name="Adriaenssens E.M."/>
            <person name="Foster-Nyarko E."/>
            <person name="Jarju S."/>
            <person name="Secka A."/>
            <person name="Antonio M."/>
            <person name="Oren A."/>
            <person name="Chaudhuri R.R."/>
            <person name="La Ragione R."/>
            <person name="Hildebrand F."/>
            <person name="Pallen M.J."/>
        </authorList>
    </citation>
    <scope>NUCLEOTIDE SEQUENCE</scope>
    <source>
        <strain evidence="6">ChiGjej1B1-24693</strain>
    </source>
</reference>
<dbReference type="SUPFAM" id="SSF46785">
    <property type="entry name" value="Winged helix' DNA-binding domain"/>
    <property type="match status" value="1"/>
</dbReference>
<dbReference type="EMBL" id="DVLP01000218">
    <property type="protein sequence ID" value="HIT75352.1"/>
    <property type="molecule type" value="Genomic_DNA"/>
</dbReference>
<dbReference type="PROSITE" id="PS51077">
    <property type="entry name" value="HTH_ICLR"/>
    <property type="match status" value="1"/>
</dbReference>
<reference evidence="6" key="1">
    <citation type="submission" date="2020-10" db="EMBL/GenBank/DDBJ databases">
        <authorList>
            <person name="Gilroy R."/>
        </authorList>
    </citation>
    <scope>NUCLEOTIDE SEQUENCE</scope>
    <source>
        <strain evidence="6">ChiGjej1B1-24693</strain>
    </source>
</reference>
<dbReference type="InterPro" id="IPR036390">
    <property type="entry name" value="WH_DNA-bd_sf"/>
</dbReference>
<feature type="domain" description="HTH iclR-type" evidence="4">
    <location>
        <begin position="9"/>
        <end position="69"/>
    </location>
</feature>
<evidence type="ECO:0000256" key="3">
    <source>
        <dbReference type="ARBA" id="ARBA00023163"/>
    </source>
</evidence>
<dbReference type="InterPro" id="IPR005471">
    <property type="entry name" value="Tscrpt_reg_IclR_N"/>
</dbReference>
<evidence type="ECO:0000313" key="6">
    <source>
        <dbReference type="EMBL" id="HIT75352.1"/>
    </source>
</evidence>
<evidence type="ECO:0000256" key="2">
    <source>
        <dbReference type="ARBA" id="ARBA00023125"/>
    </source>
</evidence>
<dbReference type="InterPro" id="IPR050707">
    <property type="entry name" value="HTH_MetabolicPath_Reg"/>
</dbReference>
<name>A0A9D1GY91_9ACTN</name>
<dbReference type="InterPro" id="IPR029016">
    <property type="entry name" value="GAF-like_dom_sf"/>
</dbReference>
<dbReference type="PANTHER" id="PTHR30136">
    <property type="entry name" value="HELIX-TURN-HELIX TRANSCRIPTIONAL REGULATOR, ICLR FAMILY"/>
    <property type="match status" value="1"/>
</dbReference>
<dbReference type="Gene3D" id="1.10.10.10">
    <property type="entry name" value="Winged helix-like DNA-binding domain superfamily/Winged helix DNA-binding domain"/>
    <property type="match status" value="1"/>
</dbReference>
<dbReference type="PANTHER" id="PTHR30136:SF35">
    <property type="entry name" value="HTH-TYPE TRANSCRIPTIONAL REGULATOR RV1719"/>
    <property type="match status" value="1"/>
</dbReference>
<dbReference type="GO" id="GO:0003677">
    <property type="term" value="F:DNA binding"/>
    <property type="evidence" value="ECO:0007669"/>
    <property type="project" value="UniProtKB-KW"/>
</dbReference>
<dbReference type="Gene3D" id="3.30.450.40">
    <property type="match status" value="1"/>
</dbReference>
<dbReference type="GO" id="GO:0045892">
    <property type="term" value="P:negative regulation of DNA-templated transcription"/>
    <property type="evidence" value="ECO:0007669"/>
    <property type="project" value="TreeGrafter"/>
</dbReference>